<dbReference type="PANTHER" id="PTHR39188">
    <property type="entry name" value="MEMBRANE-ASSOCIATED ZINC METALLOPROTEASE M50B"/>
    <property type="match status" value="1"/>
</dbReference>
<dbReference type="GO" id="GO:0006508">
    <property type="term" value="P:proteolysis"/>
    <property type="evidence" value="ECO:0007669"/>
    <property type="project" value="UniProtKB-KW"/>
</dbReference>
<dbReference type="InterPro" id="IPR008915">
    <property type="entry name" value="Peptidase_M50"/>
</dbReference>
<keyword evidence="13 14" id="KW-0472">Membrane</keyword>
<feature type="transmembrane region" description="Helical" evidence="14">
    <location>
        <begin position="196"/>
        <end position="227"/>
    </location>
</feature>
<dbReference type="PANTHER" id="PTHR39188:SF3">
    <property type="entry name" value="STAGE IV SPORULATION PROTEIN FB"/>
    <property type="match status" value="1"/>
</dbReference>
<evidence type="ECO:0000256" key="10">
    <source>
        <dbReference type="ARBA" id="ARBA00022989"/>
    </source>
</evidence>
<dbReference type="SMART" id="SM00116">
    <property type="entry name" value="CBS"/>
    <property type="match status" value="1"/>
</dbReference>
<accession>A0A1M6FC89</accession>
<keyword evidence="12 17" id="KW-0129">CBS domain</keyword>
<feature type="active site" evidence="15">
    <location>
        <position position="68"/>
    </location>
</feature>
<evidence type="ECO:0000256" key="15">
    <source>
        <dbReference type="PIRSR" id="PIRSR006404-1"/>
    </source>
</evidence>
<keyword evidence="6 14" id="KW-0479">Metal-binding</keyword>
<keyword evidence="10 14" id="KW-1133">Transmembrane helix</keyword>
<dbReference type="RefSeq" id="WP_073993365.1">
    <property type="nucleotide sequence ID" value="NZ_FQYT01000009.1"/>
</dbReference>
<feature type="transmembrane region" description="Helical" evidence="14">
    <location>
        <begin position="78"/>
        <end position="96"/>
    </location>
</feature>
<dbReference type="Pfam" id="PF00571">
    <property type="entry name" value="CBS"/>
    <property type="match status" value="2"/>
</dbReference>
<evidence type="ECO:0000313" key="19">
    <source>
        <dbReference type="EMBL" id="SHI95330.1"/>
    </source>
</evidence>
<dbReference type="GO" id="GO:0008237">
    <property type="term" value="F:metallopeptidase activity"/>
    <property type="evidence" value="ECO:0007669"/>
    <property type="project" value="UniProtKB-UniRule"/>
</dbReference>
<evidence type="ECO:0000256" key="17">
    <source>
        <dbReference type="PROSITE-ProRule" id="PRU00703"/>
    </source>
</evidence>
<reference evidence="19 20" key="1">
    <citation type="submission" date="2016-11" db="EMBL/GenBank/DDBJ databases">
        <authorList>
            <person name="Jaros S."/>
            <person name="Januszkiewicz K."/>
            <person name="Wedrychowicz H."/>
        </authorList>
    </citation>
    <scope>NUCLEOTIDE SEQUENCE [LARGE SCALE GENOMIC DNA]</scope>
    <source>
        <strain evidence="19 20">DSM 15970</strain>
    </source>
</reference>
<evidence type="ECO:0000256" key="8">
    <source>
        <dbReference type="ARBA" id="ARBA00022801"/>
    </source>
</evidence>
<evidence type="ECO:0000256" key="7">
    <source>
        <dbReference type="ARBA" id="ARBA00022737"/>
    </source>
</evidence>
<evidence type="ECO:0000256" key="4">
    <source>
        <dbReference type="ARBA" id="ARBA00022670"/>
    </source>
</evidence>
<evidence type="ECO:0000256" key="3">
    <source>
        <dbReference type="ARBA" id="ARBA00022475"/>
    </source>
</evidence>
<dbReference type="Gene3D" id="3.10.580.10">
    <property type="entry name" value="CBS-domain"/>
    <property type="match status" value="1"/>
</dbReference>
<dbReference type="PROSITE" id="PS51371">
    <property type="entry name" value="CBS"/>
    <property type="match status" value="1"/>
</dbReference>
<dbReference type="InterPro" id="IPR016483">
    <property type="entry name" value="UCP006404_Pept_M50_CBS"/>
</dbReference>
<keyword evidence="5 14" id="KW-0812">Transmembrane</keyword>
<evidence type="ECO:0000256" key="1">
    <source>
        <dbReference type="ARBA" id="ARBA00004651"/>
    </source>
</evidence>
<dbReference type="Pfam" id="PF02163">
    <property type="entry name" value="Peptidase_M50"/>
    <property type="match status" value="1"/>
</dbReference>
<organism evidence="19 20">
    <name type="scientific">Parasporobacterium paucivorans DSM 15970</name>
    <dbReference type="NCBI Taxonomy" id="1122934"/>
    <lineage>
        <taxon>Bacteria</taxon>
        <taxon>Bacillati</taxon>
        <taxon>Bacillota</taxon>
        <taxon>Clostridia</taxon>
        <taxon>Lachnospirales</taxon>
        <taxon>Lachnospiraceae</taxon>
        <taxon>Parasporobacterium</taxon>
    </lineage>
</organism>
<evidence type="ECO:0000256" key="5">
    <source>
        <dbReference type="ARBA" id="ARBA00022692"/>
    </source>
</evidence>
<feature type="binding site" evidence="16">
    <location>
        <position position="166"/>
    </location>
    <ligand>
        <name>Zn(2+)</name>
        <dbReference type="ChEBI" id="CHEBI:29105"/>
        <note>catalytic</note>
    </ligand>
</feature>
<dbReference type="EMBL" id="FQYT01000009">
    <property type="protein sequence ID" value="SHI95330.1"/>
    <property type="molecule type" value="Genomic_DNA"/>
</dbReference>
<evidence type="ECO:0000256" key="13">
    <source>
        <dbReference type="ARBA" id="ARBA00023136"/>
    </source>
</evidence>
<comment type="cofactor">
    <cofactor evidence="14 16">
        <name>Zn(2+)</name>
        <dbReference type="ChEBI" id="CHEBI:29105"/>
    </cofactor>
    <text evidence="14 16">Binds 1 zinc ion per subunit.</text>
</comment>
<evidence type="ECO:0000256" key="11">
    <source>
        <dbReference type="ARBA" id="ARBA00023049"/>
    </source>
</evidence>
<keyword evidence="8 14" id="KW-0378">Hydrolase</keyword>
<dbReference type="InterPro" id="IPR046342">
    <property type="entry name" value="CBS_dom_sf"/>
</dbReference>
<keyword evidence="9 14" id="KW-0862">Zinc</keyword>
<evidence type="ECO:0000256" key="9">
    <source>
        <dbReference type="ARBA" id="ARBA00022833"/>
    </source>
</evidence>
<gene>
    <name evidence="19" type="ORF">SAMN02745691_01108</name>
</gene>
<feature type="transmembrane region" description="Helical" evidence="14">
    <location>
        <begin position="21"/>
        <end position="41"/>
    </location>
</feature>
<evidence type="ECO:0000256" key="2">
    <source>
        <dbReference type="ARBA" id="ARBA00007931"/>
    </source>
</evidence>
<dbReference type="AlphaFoldDB" id="A0A1M6FC89"/>
<evidence type="ECO:0000259" key="18">
    <source>
        <dbReference type="PROSITE" id="PS51371"/>
    </source>
</evidence>
<dbReference type="GO" id="GO:0005886">
    <property type="term" value="C:plasma membrane"/>
    <property type="evidence" value="ECO:0007669"/>
    <property type="project" value="UniProtKB-SubCell"/>
</dbReference>
<feature type="domain" description="CBS" evidence="18">
    <location>
        <begin position="317"/>
        <end position="375"/>
    </location>
</feature>
<feature type="transmembrane region" description="Helical" evidence="14">
    <location>
        <begin position="47"/>
        <end position="66"/>
    </location>
</feature>
<protein>
    <recommendedName>
        <fullName evidence="14">Zinc metalloprotease</fullName>
    </recommendedName>
</protein>
<dbReference type="PIRSF" id="PIRSF006404">
    <property type="entry name" value="UCP006404_Pept_M50_CBS"/>
    <property type="match status" value="1"/>
</dbReference>
<comment type="similarity">
    <text evidence="2 14">Belongs to the peptidase M50B family.</text>
</comment>
<evidence type="ECO:0000256" key="14">
    <source>
        <dbReference type="PIRNR" id="PIRNR006404"/>
    </source>
</evidence>
<dbReference type="Proteomes" id="UP000184342">
    <property type="component" value="Unassembled WGS sequence"/>
</dbReference>
<keyword evidence="3 14" id="KW-1003">Cell membrane</keyword>
<evidence type="ECO:0000256" key="6">
    <source>
        <dbReference type="ARBA" id="ARBA00022723"/>
    </source>
</evidence>
<evidence type="ECO:0000256" key="16">
    <source>
        <dbReference type="PIRSR" id="PIRSR006404-2"/>
    </source>
</evidence>
<keyword evidence="20" id="KW-1185">Reference proteome</keyword>
<feature type="binding site" evidence="16">
    <location>
        <position position="67"/>
    </location>
    <ligand>
        <name>Zn(2+)</name>
        <dbReference type="ChEBI" id="CHEBI:29105"/>
        <note>catalytic</note>
    </ligand>
</feature>
<dbReference type="GO" id="GO:0046872">
    <property type="term" value="F:metal ion binding"/>
    <property type="evidence" value="ECO:0007669"/>
    <property type="project" value="UniProtKB-UniRule"/>
</dbReference>
<dbReference type="SUPFAM" id="SSF54631">
    <property type="entry name" value="CBS-domain pair"/>
    <property type="match status" value="1"/>
</dbReference>
<evidence type="ECO:0000256" key="12">
    <source>
        <dbReference type="ARBA" id="ARBA00023122"/>
    </source>
</evidence>
<feature type="transmembrane region" description="Helical" evidence="14">
    <location>
        <begin position="116"/>
        <end position="140"/>
    </location>
</feature>
<proteinExistence type="inferred from homology"/>
<keyword evidence="7" id="KW-0677">Repeat</keyword>
<evidence type="ECO:0000313" key="20">
    <source>
        <dbReference type="Proteomes" id="UP000184342"/>
    </source>
</evidence>
<feature type="binding site" evidence="16">
    <location>
        <position position="71"/>
    </location>
    <ligand>
        <name>Zn(2+)</name>
        <dbReference type="ChEBI" id="CHEBI:29105"/>
        <note>catalytic</note>
    </ligand>
</feature>
<dbReference type="CDD" id="cd06164">
    <property type="entry name" value="S2P-M50_SpoIVFB_CBS"/>
    <property type="match status" value="1"/>
</dbReference>
<keyword evidence="11 14" id="KW-0482">Metalloprotease</keyword>
<comment type="subcellular location">
    <subcellularLocation>
        <location evidence="1 14">Cell membrane</location>
        <topology evidence="1 14">Multi-pass membrane protein</topology>
    </subcellularLocation>
</comment>
<keyword evidence="4 14" id="KW-0645">Protease</keyword>
<dbReference type="InterPro" id="IPR000644">
    <property type="entry name" value="CBS_dom"/>
</dbReference>
<dbReference type="OrthoDB" id="9800627at2"/>
<sequence>MGGTFAIGKIKGIRIEVNYSWFIIFILIMYSLAAGYLPQLYPDMQVPVRWILGAAVGILFFISILLHELSHSLVSVRLGIPVKSISLYIFGGAAQIEKEPDKPGTEIKIAIAGPAMSILLSLVFWAVSAILPNSGIAGIISIPLQYMSATNLYLALFNLIPAFPLDGGRILRALIWRFGGGLQKATKIASDIGKGFGYLLIFVGVFLAFNGYIFNGIWLAFISWLLMQMSLSEYKSMLISNVFDKIQVGQFMTEKVVTVDYALTVQELIDHYILKYKFAIFPVMREGEMIGIVRTETVKNLDREHRGTKTVGNIRTALTEKMLVVPEDSVSAAVSKISQNGIGRVIVVDKNGTLHGIISNTDIINYLSIYGQINK</sequence>
<dbReference type="STRING" id="1122934.SAMN02745691_01108"/>
<name>A0A1M6FC89_9FIRM</name>